<dbReference type="InterPro" id="IPR020103">
    <property type="entry name" value="PsdUridine_synth_cat_dom_sf"/>
</dbReference>
<sequence>MKNVKLVIMYDGTSYFGFAEQKNAKTVMGEIRRSLKKLLGEEVKVNGASRTDRGVHAIGQVVNFKCASRMGAGEFLNALNFYLPKDIRVLDSEEIDDSFHARFSAKNKEYCYSVFEGKEIPYFLRSFALHVKRKLDVPLMKLAAGKLTGEHDFSSFAQEIKGSPVRVIESIEIEEKPQFVGRLLELKFKGNGFLYKMVRALSGTLVDAGLKKIKPNDVAEILEARDRKRAGKTLPGHGLCLVKVNY</sequence>
<comment type="subunit">
    <text evidence="4">Homodimer.</text>
</comment>
<evidence type="ECO:0000313" key="9">
    <source>
        <dbReference type="EMBL" id="KAF0134258.1"/>
    </source>
</evidence>
<dbReference type="Gene3D" id="3.30.70.580">
    <property type="entry name" value="Pseudouridine synthase I, catalytic domain, N-terminal subdomain"/>
    <property type="match status" value="1"/>
</dbReference>
<dbReference type="PIRSF" id="PIRSF001430">
    <property type="entry name" value="tRNA_psdUrid_synth"/>
    <property type="match status" value="1"/>
</dbReference>
<evidence type="ECO:0000259" key="8">
    <source>
        <dbReference type="Pfam" id="PF01416"/>
    </source>
</evidence>
<dbReference type="InterPro" id="IPR020097">
    <property type="entry name" value="PsdUridine_synth_TruA_a/b_dom"/>
</dbReference>
<dbReference type="NCBIfam" id="TIGR00071">
    <property type="entry name" value="hisT_truA"/>
    <property type="match status" value="1"/>
</dbReference>
<comment type="caution">
    <text evidence="4">Lacks conserved residue(s) required for the propagation of feature annotation.</text>
</comment>
<organism evidence="9 10">
    <name type="scientific">Candidatus Saganbacteria bacterium</name>
    <dbReference type="NCBI Taxonomy" id="2575572"/>
    <lineage>
        <taxon>Bacteria</taxon>
        <taxon>Bacillati</taxon>
        <taxon>Saganbacteria</taxon>
    </lineage>
</organism>
<dbReference type="PANTHER" id="PTHR11142">
    <property type="entry name" value="PSEUDOURIDYLATE SYNTHASE"/>
    <property type="match status" value="1"/>
</dbReference>
<gene>
    <name evidence="4" type="primary">truA</name>
    <name evidence="9" type="ORF">FD145_770</name>
</gene>
<accession>A0A833L192</accession>
<evidence type="ECO:0000256" key="4">
    <source>
        <dbReference type="HAMAP-Rule" id="MF_00171"/>
    </source>
</evidence>
<dbReference type="GO" id="GO:0160147">
    <property type="term" value="F:tRNA pseudouridine(38-40) synthase activity"/>
    <property type="evidence" value="ECO:0007669"/>
    <property type="project" value="UniProtKB-EC"/>
</dbReference>
<dbReference type="EC" id="5.4.99.12" evidence="4"/>
<comment type="similarity">
    <text evidence="1 4 7">Belongs to the tRNA pseudouridine synthase TruA family.</text>
</comment>
<dbReference type="EMBL" id="WPAF01000010">
    <property type="protein sequence ID" value="KAF0134258.1"/>
    <property type="molecule type" value="Genomic_DNA"/>
</dbReference>
<reference evidence="9 10" key="1">
    <citation type="submission" date="2019-12" db="EMBL/GenBank/DDBJ databases">
        <authorList>
            <person name="Wolfe R."/>
            <person name="Danczak R."/>
            <person name="Wilkins M."/>
        </authorList>
    </citation>
    <scope>NUCLEOTIDE SEQUENCE [LARGE SCALE GENOMIC DNA]</scope>
    <source>
        <strain evidence="9">X2_MaxBin.013</strain>
    </source>
</reference>
<dbReference type="Pfam" id="PF01416">
    <property type="entry name" value="PseudoU_synth_1"/>
    <property type="match status" value="2"/>
</dbReference>
<dbReference type="Gene3D" id="3.30.70.660">
    <property type="entry name" value="Pseudouridine synthase I, catalytic domain, C-terminal subdomain"/>
    <property type="match status" value="1"/>
</dbReference>
<dbReference type="InterPro" id="IPR001406">
    <property type="entry name" value="PsdUridine_synth_TruA"/>
</dbReference>
<dbReference type="AlphaFoldDB" id="A0A833L192"/>
<keyword evidence="2 4" id="KW-0819">tRNA processing</keyword>
<proteinExistence type="inferred from homology"/>
<comment type="catalytic activity">
    <reaction evidence="4 7">
        <text>uridine(38/39/40) in tRNA = pseudouridine(38/39/40) in tRNA</text>
        <dbReference type="Rhea" id="RHEA:22376"/>
        <dbReference type="Rhea" id="RHEA-COMP:10085"/>
        <dbReference type="Rhea" id="RHEA-COMP:10087"/>
        <dbReference type="ChEBI" id="CHEBI:65314"/>
        <dbReference type="ChEBI" id="CHEBI:65315"/>
        <dbReference type="EC" id="5.4.99.12"/>
    </reaction>
</comment>
<feature type="active site" description="Nucleophile" evidence="4 5">
    <location>
        <position position="52"/>
    </location>
</feature>
<evidence type="ECO:0000256" key="2">
    <source>
        <dbReference type="ARBA" id="ARBA00022694"/>
    </source>
</evidence>
<dbReference type="CDD" id="cd02570">
    <property type="entry name" value="PseudoU_synth_EcTruA"/>
    <property type="match status" value="1"/>
</dbReference>
<feature type="domain" description="Pseudouridine synthase I TruA alpha/beta" evidence="8">
    <location>
        <begin position="8"/>
        <end position="103"/>
    </location>
</feature>
<evidence type="ECO:0000313" key="10">
    <source>
        <dbReference type="Proteomes" id="UP000488506"/>
    </source>
</evidence>
<dbReference type="Proteomes" id="UP000488506">
    <property type="component" value="Unassembled WGS sequence"/>
</dbReference>
<feature type="domain" description="Pseudouridine synthase I TruA alpha/beta" evidence="8">
    <location>
        <begin position="143"/>
        <end position="246"/>
    </location>
</feature>
<evidence type="ECO:0000256" key="3">
    <source>
        <dbReference type="ARBA" id="ARBA00023235"/>
    </source>
</evidence>
<keyword evidence="3 4" id="KW-0413">Isomerase</keyword>
<feature type="binding site" evidence="4 6">
    <location>
        <position position="110"/>
    </location>
    <ligand>
        <name>substrate</name>
    </ligand>
</feature>
<evidence type="ECO:0000256" key="6">
    <source>
        <dbReference type="PIRSR" id="PIRSR001430-2"/>
    </source>
</evidence>
<name>A0A833L192_UNCSA</name>
<dbReference type="SUPFAM" id="SSF55120">
    <property type="entry name" value="Pseudouridine synthase"/>
    <property type="match status" value="1"/>
</dbReference>
<protein>
    <recommendedName>
        <fullName evidence="4">tRNA pseudouridine synthase A</fullName>
        <ecNumber evidence="4">5.4.99.12</ecNumber>
    </recommendedName>
    <alternativeName>
        <fullName evidence="4">tRNA pseudouridine(38-40) synthase</fullName>
    </alternativeName>
    <alternativeName>
        <fullName evidence="4">tRNA pseudouridylate synthase I</fullName>
    </alternativeName>
    <alternativeName>
        <fullName evidence="4">tRNA-uridine isomerase I</fullName>
    </alternativeName>
</protein>
<dbReference type="FunFam" id="3.30.70.580:FF:000001">
    <property type="entry name" value="tRNA pseudouridine synthase A"/>
    <property type="match status" value="1"/>
</dbReference>
<evidence type="ECO:0000256" key="1">
    <source>
        <dbReference type="ARBA" id="ARBA00009375"/>
    </source>
</evidence>
<dbReference type="InterPro" id="IPR020095">
    <property type="entry name" value="PsdUridine_synth_TruA_C"/>
</dbReference>
<dbReference type="GO" id="GO:0003723">
    <property type="term" value="F:RNA binding"/>
    <property type="evidence" value="ECO:0007669"/>
    <property type="project" value="InterPro"/>
</dbReference>
<dbReference type="HAMAP" id="MF_00171">
    <property type="entry name" value="TruA"/>
    <property type="match status" value="1"/>
</dbReference>
<dbReference type="PANTHER" id="PTHR11142:SF0">
    <property type="entry name" value="TRNA PSEUDOURIDINE SYNTHASE-LIKE 1"/>
    <property type="match status" value="1"/>
</dbReference>
<evidence type="ECO:0000256" key="7">
    <source>
        <dbReference type="RuleBase" id="RU003792"/>
    </source>
</evidence>
<dbReference type="InterPro" id="IPR020094">
    <property type="entry name" value="TruA/RsuA/RluB/E/F_N"/>
</dbReference>
<evidence type="ECO:0000256" key="5">
    <source>
        <dbReference type="PIRSR" id="PIRSR001430-1"/>
    </source>
</evidence>
<comment type="caution">
    <text evidence="9">The sequence shown here is derived from an EMBL/GenBank/DDBJ whole genome shotgun (WGS) entry which is preliminary data.</text>
</comment>
<comment type="function">
    <text evidence="4">Formation of pseudouridine at positions 38, 39 and 40 in the anticodon stem and loop of transfer RNAs.</text>
</comment>
<dbReference type="GO" id="GO:0031119">
    <property type="term" value="P:tRNA pseudouridine synthesis"/>
    <property type="evidence" value="ECO:0007669"/>
    <property type="project" value="UniProtKB-UniRule"/>
</dbReference>